<accession>A0A2B7YBN1</accession>
<evidence type="ECO:0000256" key="1">
    <source>
        <dbReference type="SAM" id="MobiDB-lite"/>
    </source>
</evidence>
<feature type="region of interest" description="Disordered" evidence="1">
    <location>
        <begin position="167"/>
        <end position="204"/>
    </location>
</feature>
<keyword evidence="3" id="KW-1185">Reference proteome</keyword>
<protein>
    <submittedName>
        <fullName evidence="2">Uncharacterized protein</fullName>
    </submittedName>
</protein>
<gene>
    <name evidence="2" type="ORF">AJ80_03265</name>
</gene>
<sequence>MSPFSQQPRDDASGLFNLPYQTGTSPSSSRRDLPINSPLIYFTPISTTKDLHPSTQDSIEDSSQDSSTTMDNQFIDRHALPEQHAAQRAPTIPSKHPARQRRQFLGPREPPVDSSETYILSSEEESTSPYTSPTAAHDKSLPAGDQASKSALNAPDSLQDAPFEYEVTPFPMSGHNPFDNSGTDPRPRRYTRQSAEFSPTPGARNIRRYHEAVGGTLIDAVADKPWAPDDDWLSDDTRAIINSPPLHLSARRKLNFRPHEGGNGNTMPNNGSRYPAPIDYELTNLFDVNYNGLLNSFPNPEDLSGEMVPMTADLLPQLGPGALEGLDFYDSPSGQ</sequence>
<proteinExistence type="predicted"/>
<organism evidence="2 3">
    <name type="scientific">Polytolypa hystricis (strain UAMH7299)</name>
    <dbReference type="NCBI Taxonomy" id="1447883"/>
    <lineage>
        <taxon>Eukaryota</taxon>
        <taxon>Fungi</taxon>
        <taxon>Dikarya</taxon>
        <taxon>Ascomycota</taxon>
        <taxon>Pezizomycotina</taxon>
        <taxon>Eurotiomycetes</taxon>
        <taxon>Eurotiomycetidae</taxon>
        <taxon>Onygenales</taxon>
        <taxon>Onygenales incertae sedis</taxon>
        <taxon>Polytolypa</taxon>
    </lineage>
</organism>
<evidence type="ECO:0000313" key="3">
    <source>
        <dbReference type="Proteomes" id="UP000224634"/>
    </source>
</evidence>
<dbReference type="EMBL" id="PDNA01000035">
    <property type="protein sequence ID" value="PGH21474.1"/>
    <property type="molecule type" value="Genomic_DNA"/>
</dbReference>
<feature type="region of interest" description="Disordered" evidence="1">
    <location>
        <begin position="1"/>
        <end position="154"/>
    </location>
</feature>
<comment type="caution">
    <text evidence="2">The sequence shown here is derived from an EMBL/GenBank/DDBJ whole genome shotgun (WGS) entry which is preliminary data.</text>
</comment>
<feature type="compositionally biased region" description="Polar residues" evidence="1">
    <location>
        <begin position="19"/>
        <end position="28"/>
    </location>
</feature>
<evidence type="ECO:0000313" key="2">
    <source>
        <dbReference type="EMBL" id="PGH21474.1"/>
    </source>
</evidence>
<reference evidence="2 3" key="1">
    <citation type="submission" date="2017-10" db="EMBL/GenBank/DDBJ databases">
        <title>Comparative genomics in systemic dimorphic fungi from Ajellomycetaceae.</title>
        <authorList>
            <person name="Munoz J.F."/>
            <person name="Mcewen J.G."/>
            <person name="Clay O.K."/>
            <person name="Cuomo C.A."/>
        </authorList>
    </citation>
    <scope>NUCLEOTIDE SEQUENCE [LARGE SCALE GENOMIC DNA]</scope>
    <source>
        <strain evidence="2 3">UAMH7299</strain>
    </source>
</reference>
<name>A0A2B7YBN1_POLH7</name>
<dbReference type="Proteomes" id="UP000224634">
    <property type="component" value="Unassembled WGS sequence"/>
</dbReference>
<dbReference type="AlphaFoldDB" id="A0A2B7YBN1"/>